<dbReference type="PROSITE" id="PS00304">
    <property type="entry name" value="SASP_1"/>
    <property type="match status" value="1"/>
</dbReference>
<organism evidence="3 4">
    <name type="scientific">Candidatus Onthousia excrementipullorum</name>
    <dbReference type="NCBI Taxonomy" id="2840884"/>
    <lineage>
        <taxon>Bacteria</taxon>
        <taxon>Bacillati</taxon>
        <taxon>Bacillota</taxon>
        <taxon>Bacilli</taxon>
        <taxon>Candidatus Onthousia</taxon>
    </lineage>
</organism>
<evidence type="ECO:0000313" key="4">
    <source>
        <dbReference type="Proteomes" id="UP000824232"/>
    </source>
</evidence>
<accession>A0A9D1DTX8</accession>
<dbReference type="InterPro" id="IPR001448">
    <property type="entry name" value="SASP_alpha/beta-type"/>
</dbReference>
<dbReference type="Pfam" id="PF00269">
    <property type="entry name" value="SASP"/>
    <property type="match status" value="1"/>
</dbReference>
<dbReference type="GO" id="GO:0003690">
    <property type="term" value="F:double-stranded DNA binding"/>
    <property type="evidence" value="ECO:0007669"/>
    <property type="project" value="InterPro"/>
</dbReference>
<dbReference type="EMBL" id="DVHC01000031">
    <property type="protein sequence ID" value="HIR59040.1"/>
    <property type="molecule type" value="Genomic_DNA"/>
</dbReference>
<comment type="caution">
    <text evidence="3">The sequence shown here is derived from an EMBL/GenBank/DDBJ whole genome shotgun (WGS) entry which is preliminary data.</text>
</comment>
<dbReference type="Proteomes" id="UP000824232">
    <property type="component" value="Unassembled WGS sequence"/>
</dbReference>
<sequence length="71" mass="7634">MNNNMNTGSMKMRVPGAKQAIDKMKYEIANEFGVNLGPDATSRANGSVGGEITRRLVQNGLNQVSGSYTNK</sequence>
<evidence type="ECO:0000313" key="3">
    <source>
        <dbReference type="EMBL" id="HIR59040.1"/>
    </source>
</evidence>
<keyword evidence="2" id="KW-0238">DNA-binding</keyword>
<dbReference type="InterPro" id="IPR038300">
    <property type="entry name" value="SASP_sf_alpha/beta"/>
</dbReference>
<evidence type="ECO:0000256" key="1">
    <source>
        <dbReference type="ARBA" id="ARBA00005442"/>
    </source>
</evidence>
<dbReference type="InterPro" id="IPR050847">
    <property type="entry name" value="SASP_DNA-binding"/>
</dbReference>
<dbReference type="AlphaFoldDB" id="A0A9D1DTX8"/>
<protein>
    <submittedName>
        <fullName evidence="3">Alpha/beta-type small acid-soluble spore protein</fullName>
    </submittedName>
</protein>
<dbReference type="PANTHER" id="PTHR36107:SF1">
    <property type="entry name" value="SMALL, ACID-SOLUBLE SPORE PROTEIN A"/>
    <property type="match status" value="1"/>
</dbReference>
<dbReference type="PROSITE" id="PS00684">
    <property type="entry name" value="SASP_2"/>
    <property type="match status" value="1"/>
</dbReference>
<dbReference type="InterPro" id="IPR018126">
    <property type="entry name" value="SASP_alpha/beta-type_CS"/>
</dbReference>
<proteinExistence type="inferred from homology"/>
<gene>
    <name evidence="3" type="ORF">IAB38_03225</name>
</gene>
<reference evidence="3" key="1">
    <citation type="submission" date="2020-10" db="EMBL/GenBank/DDBJ databases">
        <authorList>
            <person name="Gilroy R."/>
        </authorList>
    </citation>
    <scope>NUCLEOTIDE SEQUENCE</scope>
    <source>
        <strain evidence="3">CHK184-20233</strain>
    </source>
</reference>
<name>A0A9D1DTX8_9FIRM</name>
<comment type="similarity">
    <text evidence="1">Belongs to the alpha/beta-type SASP family.</text>
</comment>
<dbReference type="Gene3D" id="6.10.10.80">
    <property type="entry name" value="Small, acid-soluble spore protein, alpha/beta type-like"/>
    <property type="match status" value="1"/>
</dbReference>
<reference evidence="3" key="2">
    <citation type="journal article" date="2021" name="PeerJ">
        <title>Extensive microbial diversity within the chicken gut microbiome revealed by metagenomics and culture.</title>
        <authorList>
            <person name="Gilroy R."/>
            <person name="Ravi A."/>
            <person name="Getino M."/>
            <person name="Pursley I."/>
            <person name="Horton D.L."/>
            <person name="Alikhan N.F."/>
            <person name="Baker D."/>
            <person name="Gharbi K."/>
            <person name="Hall N."/>
            <person name="Watson M."/>
            <person name="Adriaenssens E.M."/>
            <person name="Foster-Nyarko E."/>
            <person name="Jarju S."/>
            <person name="Secka A."/>
            <person name="Antonio M."/>
            <person name="Oren A."/>
            <person name="Chaudhuri R.R."/>
            <person name="La Ragione R."/>
            <person name="Hildebrand F."/>
            <person name="Pallen M.J."/>
        </authorList>
    </citation>
    <scope>NUCLEOTIDE SEQUENCE</scope>
    <source>
        <strain evidence="3">CHK184-20233</strain>
    </source>
</reference>
<dbReference type="GO" id="GO:0006265">
    <property type="term" value="P:DNA topological change"/>
    <property type="evidence" value="ECO:0007669"/>
    <property type="project" value="InterPro"/>
</dbReference>
<evidence type="ECO:0000256" key="2">
    <source>
        <dbReference type="ARBA" id="ARBA00023125"/>
    </source>
</evidence>
<dbReference type="PANTHER" id="PTHR36107">
    <property type="entry name" value="SMALL, ACID-SOLUBLE SPORE PROTEIN A"/>
    <property type="match status" value="1"/>
</dbReference>